<dbReference type="AlphaFoldDB" id="A0A0F7KEJ2"/>
<accession>A0A0F7KEJ2</accession>
<dbReference type="KEGG" id="nco:AAW31_15505"/>
<name>A0A0F7KEJ2_9PROT</name>
<reference evidence="3" key="1">
    <citation type="submission" date="2015-05" db="EMBL/GenBank/DDBJ databases">
        <title>Draft genome of Nitrosomonas communis strain Nm2.</title>
        <authorList>
            <person name="Kozlowski J.A."/>
            <person name="Kits K.D."/>
            <person name="Stein L.Y."/>
        </authorList>
    </citation>
    <scope>NUCLEOTIDE SEQUENCE [LARGE SCALE GENOMIC DNA]</scope>
    <source>
        <strain evidence="3">Nm2</strain>
    </source>
</reference>
<dbReference type="InterPro" id="IPR010144">
    <property type="entry name" value="CRISPR-assoc_prot_Csd1-typ"/>
</dbReference>
<dbReference type="Pfam" id="PF09709">
    <property type="entry name" value="Cas_Csd1"/>
    <property type="match status" value="1"/>
</dbReference>
<gene>
    <name evidence="1" type="ORF">AAW31_15505</name>
    <name evidence="2" type="ORF">BCL69_100759</name>
</gene>
<dbReference type="Proteomes" id="UP000324176">
    <property type="component" value="Unassembled WGS sequence"/>
</dbReference>
<dbReference type="NCBIfam" id="TIGR01863">
    <property type="entry name" value="cas_Csd1"/>
    <property type="match status" value="1"/>
</dbReference>
<evidence type="ECO:0000313" key="3">
    <source>
        <dbReference type="Proteomes" id="UP000034156"/>
    </source>
</evidence>
<dbReference type="EMBL" id="CP011451">
    <property type="protein sequence ID" value="AKH38885.1"/>
    <property type="molecule type" value="Genomic_DNA"/>
</dbReference>
<organism evidence="1 3">
    <name type="scientific">Nitrosomonas communis</name>
    <dbReference type="NCBI Taxonomy" id="44574"/>
    <lineage>
        <taxon>Bacteria</taxon>
        <taxon>Pseudomonadati</taxon>
        <taxon>Pseudomonadota</taxon>
        <taxon>Betaproteobacteria</taxon>
        <taxon>Nitrosomonadales</taxon>
        <taxon>Nitrosomonadaceae</taxon>
        <taxon>Nitrosomonas</taxon>
    </lineage>
</organism>
<reference evidence="2 4" key="3">
    <citation type="submission" date="2019-07" db="EMBL/GenBank/DDBJ databases">
        <title>Active sludge and wastewater microbial communities from Klosterneuburg, Austria.</title>
        <authorList>
            <person name="Wagner M."/>
        </authorList>
    </citation>
    <scope>NUCLEOTIDE SEQUENCE [LARGE SCALE GENOMIC DNA]</scope>
    <source>
        <strain evidence="2 4">Nm2</strain>
    </source>
</reference>
<protein>
    <submittedName>
        <fullName evidence="1">CRISPR-associated protein Csd1</fullName>
    </submittedName>
</protein>
<reference evidence="1 3" key="2">
    <citation type="journal article" date="2016" name="Genome Announc.">
        <title>Genome Sequence of Nitrosomonas communis Strain Nm2, a Mesophilic Ammonia-Oxidizing Bacterium Isolated from Mediterranean Soil.</title>
        <authorList>
            <person name="Kozlowski J.A."/>
            <person name="Kits K.D."/>
            <person name="Stein L.Y."/>
        </authorList>
    </citation>
    <scope>NUCLEOTIDE SEQUENCE [LARGE SCALE GENOMIC DNA]</scope>
    <source>
        <strain evidence="1 3">Nm2</strain>
    </source>
</reference>
<dbReference type="Proteomes" id="UP000034156">
    <property type="component" value="Chromosome"/>
</dbReference>
<keyword evidence="3" id="KW-1185">Reference proteome</keyword>
<dbReference type="PATRIC" id="fig|44574.3.peg.3758"/>
<evidence type="ECO:0000313" key="4">
    <source>
        <dbReference type="Proteomes" id="UP000324176"/>
    </source>
</evidence>
<sequence>MILQALNEYYQRKTRLPVNNLAPPGFEHKSIPFLIVLTADGNFAGLADTREGKGKKKVAKIYLVPQTVKRSSGVAANLLWDHPGYVFGVDGKGKLERAQEQHSAFLEAIRSRFAASDDVGIQAVLSFLEHGDFESVFLHPLWPEIQETGANLTFRLEGDSEPVCERPAVMTALSTKDDSVSEKTSLCLVLGEEDVIERLHPSIKGVWGAQSSGASIVSFNLDAFSSHGKTQGGNAPVGKRAVFSYTTALNHLLAKDSKQRIQVGDASTVFWADTPEHPMEELFSGFFSEPPKDNPDLGISAVAALLSAPRTGAGSFEDDGTPFYVLGLAPNAARIAVRFWHIKTVGELAVNIRRHFDDLRIVHAPHEPETLSLFRLLVATAMLGKSENIPPNLGGDVMRNVIEGLPYPQTLLSGAIRRIRAEHEVTYPRASIIKACINRQSGKEKLKVSLDENNTNSAYRLGRLFAVLEKIQEVAQPNINATIRDRFYGAASSTPVSVFSTLLKLKNHHVAKLDERGRKILYRAFEDNKPDDYIAIIFNNVPDFPTHLNLQDQGRFAIGYYHQRQAFFAKSEPTTNKGE</sequence>
<dbReference type="EMBL" id="VNHT01000007">
    <property type="protein sequence ID" value="TYP91898.1"/>
    <property type="molecule type" value="Genomic_DNA"/>
</dbReference>
<evidence type="ECO:0000313" key="2">
    <source>
        <dbReference type="EMBL" id="TYP91898.1"/>
    </source>
</evidence>
<evidence type="ECO:0000313" key="1">
    <source>
        <dbReference type="EMBL" id="AKH38885.1"/>
    </source>
</evidence>
<dbReference type="RefSeq" id="WP_046850919.1">
    <property type="nucleotide sequence ID" value="NZ_CP011451.1"/>
</dbReference>
<proteinExistence type="predicted"/>
<dbReference type="CDD" id="cd09757">
    <property type="entry name" value="Cas8c_I-C"/>
    <property type="match status" value="1"/>
</dbReference>
<dbReference type="OrthoDB" id="9778918at2"/>